<dbReference type="AlphaFoldDB" id="A0A484LGV0"/>
<protein>
    <submittedName>
        <fullName evidence="2">Uncharacterized protein</fullName>
    </submittedName>
</protein>
<sequence length="184" mass="21013">MLPEQSCCHSQASEECFDHSEQCLRREPPKNSSAAPPPPPPLLQPRRLRRFWSTLIAASPPRCSSLGVVHHVTFRLRLLKQLDRRCIFYILKLPVATLPFHSLPRVAPPSFTSRCHPPPRCAMPPHIFRATVSTSSQIRELMLYLSRESLVKGVSRRRSLATYLYDWNKSKSPYKTLGIGTKEL</sequence>
<organism evidence="2 3">
    <name type="scientific">Cuscuta campestris</name>
    <dbReference type="NCBI Taxonomy" id="132261"/>
    <lineage>
        <taxon>Eukaryota</taxon>
        <taxon>Viridiplantae</taxon>
        <taxon>Streptophyta</taxon>
        <taxon>Embryophyta</taxon>
        <taxon>Tracheophyta</taxon>
        <taxon>Spermatophyta</taxon>
        <taxon>Magnoliopsida</taxon>
        <taxon>eudicotyledons</taxon>
        <taxon>Gunneridae</taxon>
        <taxon>Pentapetalae</taxon>
        <taxon>asterids</taxon>
        <taxon>lamiids</taxon>
        <taxon>Solanales</taxon>
        <taxon>Convolvulaceae</taxon>
        <taxon>Cuscuteae</taxon>
        <taxon>Cuscuta</taxon>
        <taxon>Cuscuta subgen. Grammica</taxon>
        <taxon>Cuscuta sect. Cleistogrammica</taxon>
    </lineage>
</organism>
<proteinExistence type="predicted"/>
<evidence type="ECO:0000256" key="1">
    <source>
        <dbReference type="SAM" id="MobiDB-lite"/>
    </source>
</evidence>
<evidence type="ECO:0000313" key="3">
    <source>
        <dbReference type="Proteomes" id="UP000595140"/>
    </source>
</evidence>
<name>A0A484LGV0_9ASTE</name>
<reference evidence="2 3" key="1">
    <citation type="submission" date="2018-04" db="EMBL/GenBank/DDBJ databases">
        <authorList>
            <person name="Vogel A."/>
        </authorList>
    </citation>
    <scope>NUCLEOTIDE SEQUENCE [LARGE SCALE GENOMIC DNA]</scope>
</reference>
<dbReference type="EMBL" id="OOIL02001452">
    <property type="protein sequence ID" value="VFQ75663.1"/>
    <property type="molecule type" value="Genomic_DNA"/>
</dbReference>
<accession>A0A484LGV0</accession>
<feature type="region of interest" description="Disordered" evidence="1">
    <location>
        <begin position="25"/>
        <end position="44"/>
    </location>
</feature>
<evidence type="ECO:0000313" key="2">
    <source>
        <dbReference type="EMBL" id="VFQ75663.1"/>
    </source>
</evidence>
<gene>
    <name evidence="2" type="ORF">CCAM_LOCUS17439</name>
</gene>
<dbReference type="Proteomes" id="UP000595140">
    <property type="component" value="Unassembled WGS sequence"/>
</dbReference>
<keyword evidence="3" id="KW-1185">Reference proteome</keyword>